<gene>
    <name evidence="20" type="ORF">BDW42DRAFT_199041</name>
</gene>
<dbReference type="Pfam" id="PF11923">
    <property type="entry name" value="NFACT-C"/>
    <property type="match status" value="1"/>
</dbReference>
<dbReference type="Pfam" id="PF03481">
    <property type="entry name" value="Sua5_C"/>
    <property type="match status" value="1"/>
</dbReference>
<proteinExistence type="inferred from homology"/>
<keyword evidence="7" id="KW-0808">Transferase</keyword>
<dbReference type="OrthoDB" id="207084at2759"/>
<dbReference type="NCBIfam" id="TIGR00057">
    <property type="entry name" value="L-threonylcarbamoyladenylate synthase"/>
    <property type="match status" value="1"/>
</dbReference>
<feature type="compositionally biased region" description="Basic and acidic residues" evidence="18">
    <location>
        <begin position="923"/>
        <end position="932"/>
    </location>
</feature>
<dbReference type="GO" id="GO:1990116">
    <property type="term" value="P:ribosome-associated ubiquitin-dependent protein catabolic process"/>
    <property type="evidence" value="ECO:0007669"/>
    <property type="project" value="TreeGrafter"/>
</dbReference>
<dbReference type="Gene3D" id="3.90.870.10">
    <property type="entry name" value="DHBP synthase"/>
    <property type="match status" value="1"/>
</dbReference>
<feature type="compositionally biased region" description="Basic and acidic residues" evidence="18">
    <location>
        <begin position="904"/>
        <end position="916"/>
    </location>
</feature>
<dbReference type="InterPro" id="IPR006070">
    <property type="entry name" value="Sua5-like_dom"/>
</dbReference>
<evidence type="ECO:0000256" key="12">
    <source>
        <dbReference type="ARBA" id="ARBA00023054"/>
    </source>
</evidence>
<dbReference type="FunFam" id="2.30.310.10:FF:000003">
    <property type="entry name" value="Zinc knuckle domain containing protein"/>
    <property type="match status" value="1"/>
</dbReference>
<dbReference type="Gene3D" id="3.40.50.11030">
    <property type="entry name" value="Threonylcarbamoyl-AMP synthase, C-terminal domain"/>
    <property type="match status" value="1"/>
</dbReference>
<accession>A0A2J5I501</accession>
<dbReference type="PROSITE" id="PS51163">
    <property type="entry name" value="YRDC"/>
    <property type="match status" value="1"/>
</dbReference>
<dbReference type="InterPro" id="IPR038385">
    <property type="entry name" value="Sua5/YwlC_C"/>
</dbReference>
<evidence type="ECO:0000256" key="17">
    <source>
        <dbReference type="SAM" id="Coils"/>
    </source>
</evidence>
<evidence type="ECO:0000256" key="11">
    <source>
        <dbReference type="ARBA" id="ARBA00022840"/>
    </source>
</evidence>
<dbReference type="GO" id="GO:0002949">
    <property type="term" value="P:tRNA threonylcarbamoyladenosine modification"/>
    <property type="evidence" value="ECO:0007669"/>
    <property type="project" value="UniProtKB-ARBA"/>
</dbReference>
<evidence type="ECO:0000256" key="13">
    <source>
        <dbReference type="ARBA" id="ARBA00029774"/>
    </source>
</evidence>
<comment type="subcellular location">
    <subcellularLocation>
        <location evidence="1">Cytoplasm</location>
    </subcellularLocation>
</comment>
<feature type="compositionally biased region" description="Gly residues" evidence="18">
    <location>
        <begin position="1071"/>
        <end position="1093"/>
    </location>
</feature>
<keyword evidence="10" id="KW-0547">Nucleotide-binding</keyword>
<name>A0A2J5I501_9EURO</name>
<comment type="similarity">
    <text evidence="2">Belongs to the SUA5 family.</text>
</comment>
<feature type="region of interest" description="Disordered" evidence="18">
    <location>
        <begin position="1070"/>
        <end position="1101"/>
    </location>
</feature>
<dbReference type="EC" id="2.7.7.87" evidence="4"/>
<dbReference type="InterPro" id="IPR008532">
    <property type="entry name" value="NFACT_RNA-bd"/>
</dbReference>
<evidence type="ECO:0000256" key="9">
    <source>
        <dbReference type="ARBA" id="ARBA00022695"/>
    </source>
</evidence>
<feature type="domain" description="YrdC-like" evidence="19">
    <location>
        <begin position="1160"/>
        <end position="1364"/>
    </location>
</feature>
<comment type="function">
    <text evidence="15">Required for the formation of a threonylcarbamoyl group on adenosine at position 37 (t(6)A37) in tRNAs that read codons beginning with adenine. Likely catalyzes the conversion of L-threonine, HCO(3)(-)/CO(2) and ATP to give threonylcarbamoyl-AMP (TC-AMP) as the acyladenylate intermediate, with the release of diphosphate. Required for normal translation, by ensuring translation fidelity at the level of codon recognition, appropriate translation initiation selection and maintenance of reading frame. Also involved in telomere replication. Binds to single-stranded telomeric (ssTG) DNA and positively regulates telomere length.</text>
</comment>
<dbReference type="GO" id="GO:0000049">
    <property type="term" value="F:tRNA binding"/>
    <property type="evidence" value="ECO:0007669"/>
    <property type="project" value="TreeGrafter"/>
</dbReference>
<evidence type="ECO:0000259" key="19">
    <source>
        <dbReference type="PROSITE" id="PS51163"/>
    </source>
</evidence>
<organism evidence="20 21">
    <name type="scientific">Aspergillus taichungensis</name>
    <dbReference type="NCBI Taxonomy" id="482145"/>
    <lineage>
        <taxon>Eukaryota</taxon>
        <taxon>Fungi</taxon>
        <taxon>Dikarya</taxon>
        <taxon>Ascomycota</taxon>
        <taxon>Pezizomycotina</taxon>
        <taxon>Eurotiomycetes</taxon>
        <taxon>Eurotiomycetidae</taxon>
        <taxon>Eurotiales</taxon>
        <taxon>Aspergillaceae</taxon>
        <taxon>Aspergillus</taxon>
        <taxon>Aspergillus subgen. Circumdati</taxon>
    </lineage>
</organism>
<dbReference type="GO" id="GO:0005737">
    <property type="term" value="C:cytoplasm"/>
    <property type="evidence" value="ECO:0007669"/>
    <property type="project" value="UniProtKB-SubCell"/>
</dbReference>
<evidence type="ECO:0000256" key="10">
    <source>
        <dbReference type="ARBA" id="ARBA00022741"/>
    </source>
</evidence>
<dbReference type="InterPro" id="IPR017945">
    <property type="entry name" value="DHBP_synth_RibB-like_a/b_dom"/>
</dbReference>
<keyword evidence="8" id="KW-0819">tRNA processing</keyword>
<feature type="compositionally biased region" description="Acidic residues" evidence="18">
    <location>
        <begin position="445"/>
        <end position="464"/>
    </location>
</feature>
<dbReference type="SUPFAM" id="SSF55821">
    <property type="entry name" value="YrdC/RibB"/>
    <property type="match status" value="1"/>
</dbReference>
<feature type="coiled-coil region" evidence="17">
    <location>
        <begin position="336"/>
        <end position="367"/>
    </location>
</feature>
<feature type="region of interest" description="Disordered" evidence="18">
    <location>
        <begin position="892"/>
        <end position="932"/>
    </location>
</feature>
<dbReference type="Pfam" id="PF05833">
    <property type="entry name" value="NFACT_N"/>
    <property type="match status" value="1"/>
</dbReference>
<protein>
    <recommendedName>
        <fullName evidence="16">Ribosome quality control complex subunit 2</fullName>
        <ecNumber evidence="4">2.7.7.87</ecNumber>
    </recommendedName>
    <alternativeName>
        <fullName evidence="13">L-threonylcarbamoyladenylate synthase</fullName>
    </alternativeName>
    <alternativeName>
        <fullName evidence="5">Threonylcarbamoyl-AMP synthase</fullName>
    </alternativeName>
</protein>
<evidence type="ECO:0000256" key="3">
    <source>
        <dbReference type="ARBA" id="ARBA00008318"/>
    </source>
</evidence>
<evidence type="ECO:0000313" key="21">
    <source>
        <dbReference type="Proteomes" id="UP000235023"/>
    </source>
</evidence>
<dbReference type="InterPro" id="IPR021846">
    <property type="entry name" value="NFACT-C"/>
</dbReference>
<evidence type="ECO:0000256" key="16">
    <source>
        <dbReference type="ARBA" id="ARBA00070414"/>
    </source>
</evidence>
<dbReference type="GO" id="GO:0072344">
    <property type="term" value="P:rescue of stalled ribosome"/>
    <property type="evidence" value="ECO:0007669"/>
    <property type="project" value="TreeGrafter"/>
</dbReference>
<comment type="similarity">
    <text evidence="3">Belongs to the NEMF family.</text>
</comment>
<sequence>MKQRFSSLDVKVISQELSAELVNLRVSNIYDLSSRIFLFKLAKPDHRKQLVVDSGFRCHVTQYSRTTATAPSGFVTRMRKFLKSRRITSITQIGTDRVIDFAFSDGMYHMFLEFFAGGNVIVTDSEYNILTLFRQVPAGVGEEEMRVGLRYSVTNKQNYGGVPDITDERIRTTLGRAAEVFAREDGAPKKSKKKRNADVLRKALSQGFPEYPPLLLDHAFAVRGVDPATPLEEVLGDEGLLGAVRGVLEEAQGEWRRLSTGEHHPGFIVAKEDAKAAAKEQAGDGEDDKAGLLYEDFHPFRPRQFEGRPGVKVLEFPSLNATVDEYFSSIETQKLESRLTEREEAAKKKLDAVRQEHEKRIGALKDQQDLNVRKAGAIEDNVYRVQEAIDAVNGLIAQGMDWVEIARLIEMEQGRGNPVAAIIKLPLKLYENTITLLLGEAGDEQEEAEQLFSESESESEDEGESVQAAQRASTALTIDVDLGLSPWANATQYYDQKKNAAVKEQRTAQSSSKALKSHEKKVKDDLKRGLKQEKQVLRQARNPFWFEKFLFFISSEGYLVLGGHDGMQSEILYRRHLQKGDIFVNADLDGATPMIVKNRAGPGVPIPPSTLSQAGNLCVATSSAWDSKAIMPAWWVHAHQVTKTASSGGGLLPVGQFEAKGEKNFLAPSQLVLGFAVMFQISKESLRNHKVQMFEDTAATEVPTEQQVAGTADGAQTVEEKKDTDQVETIEASAQPEKPEAQNSESDDEKDPDSVPAGNPLQRGVSELTLAGKPAEEEEEAKDEPEGEDGEQDDEQAAADEAESIASSQPQDKRELSARERRMLRQGKPIDSDPNQKGTPSPAPSTKSAASKQQPPAPTRGRKAKAKKAAAKYADQDDEERELALRLLGANKAKAEKAAAAAEAKAKREKEAEAQKQRRKAQHERAAQAEQKRQALFEEGGGDDYDEETAAAERADLSWIPALVGTPHPEDEILAAIPVCAPWAALGRYKYRVKLQPGAVKKGKAVKECVGRWVSEMTVGKVKKEHAEDAGISRADAEKIRAREGELVKGWKDTEIINTVPVGKVRIMTGSSGGGGDGKAKGKGGGGGKQGGKGGKKNAGGVPRCLTRSFTSAAASVPVAMSCYLTTRVAPVVRLNEEGPGGRTLAEWWASERSSQTPEAIAIQEAARLLQTSDIPVAFPTETVYGLGADATRSEAVRGIYKAKQRPSDNPLIVHVDSLGMLDRLLNPDLVSPTRATKTPRNTIPPIYQPLIERFWPGPLTILLANPSGSLLAKEVTSTLTTFGVRMPASPLARLLIHATDRPLAAPSANASTKPSPTTAEHVYHDLQGRIELILDGGPCGVGVESTVVDGTCDPPVILRPGGIGIEELRACPGWEKVGIAYDDGTSEVKEVPRAPGMKYRHYSPRARVVLFEPGSNAQAISKRILHDMEDSAVGVRKVGTVRTRHWARGLGLLSEAEMTESLKTLPSPVLDLVGFSVPVDDDKVKDAAASKEMFDCYLGDDIESVARRLFFALRAMDELGVDIIYVEGISDQDGDLSAAVMNRLRKAAEAEIKV</sequence>
<feature type="region of interest" description="Disordered" evidence="18">
    <location>
        <begin position="445"/>
        <end position="468"/>
    </location>
</feature>
<keyword evidence="11" id="KW-0067">ATP-binding</keyword>
<dbReference type="Proteomes" id="UP000235023">
    <property type="component" value="Unassembled WGS sequence"/>
</dbReference>
<dbReference type="Pfam" id="PF01300">
    <property type="entry name" value="Sua5_yciO_yrdC"/>
    <property type="match status" value="1"/>
</dbReference>
<evidence type="ECO:0000256" key="7">
    <source>
        <dbReference type="ARBA" id="ARBA00022679"/>
    </source>
</evidence>
<dbReference type="InterPro" id="IPR051608">
    <property type="entry name" value="RQC_Subunit_NEMF"/>
</dbReference>
<feature type="region of interest" description="Disordered" evidence="18">
    <location>
        <begin position="700"/>
        <end position="880"/>
    </location>
</feature>
<dbReference type="GO" id="GO:0005524">
    <property type="term" value="F:ATP binding"/>
    <property type="evidence" value="ECO:0007669"/>
    <property type="project" value="UniProtKB-KW"/>
</dbReference>
<keyword evidence="9" id="KW-0548">Nucleotidyltransferase</keyword>
<dbReference type="Gene3D" id="2.30.310.10">
    <property type="entry name" value="ibrinogen binding protein from staphylococcus aureus domain"/>
    <property type="match status" value="1"/>
</dbReference>
<evidence type="ECO:0000313" key="20">
    <source>
        <dbReference type="EMBL" id="PLN84912.1"/>
    </source>
</evidence>
<dbReference type="FunFam" id="3.90.870.10:FF:000008">
    <property type="entry name" value="Threonylcarbamoyl-AMP synthase"/>
    <property type="match status" value="1"/>
</dbReference>
<evidence type="ECO:0000256" key="18">
    <source>
        <dbReference type="SAM" id="MobiDB-lite"/>
    </source>
</evidence>
<evidence type="ECO:0000256" key="1">
    <source>
        <dbReference type="ARBA" id="ARBA00004496"/>
    </source>
</evidence>
<evidence type="ECO:0000256" key="5">
    <source>
        <dbReference type="ARBA" id="ARBA00015492"/>
    </source>
</evidence>
<keyword evidence="6" id="KW-0963">Cytoplasm</keyword>
<feature type="compositionally biased region" description="Basic residues" evidence="18">
    <location>
        <begin position="860"/>
        <end position="870"/>
    </location>
</feature>
<dbReference type="GO" id="GO:1990112">
    <property type="term" value="C:RQC complex"/>
    <property type="evidence" value="ECO:0007669"/>
    <property type="project" value="TreeGrafter"/>
</dbReference>
<evidence type="ECO:0000256" key="14">
    <source>
        <dbReference type="ARBA" id="ARBA00048366"/>
    </source>
</evidence>
<dbReference type="GO" id="GO:0003725">
    <property type="term" value="F:double-stranded RNA binding"/>
    <property type="evidence" value="ECO:0007669"/>
    <property type="project" value="InterPro"/>
</dbReference>
<reference evidence="21" key="1">
    <citation type="submission" date="2017-12" db="EMBL/GenBank/DDBJ databases">
        <authorList>
            <consortium name="DOE Joint Genome Institute"/>
            <person name="Mondo S.J."/>
            <person name="Kjaerbolling I."/>
            <person name="Vesth T.C."/>
            <person name="Frisvad J.C."/>
            <person name="Nybo J.L."/>
            <person name="Theobald S."/>
            <person name="Kuo A."/>
            <person name="Bowyer P."/>
            <person name="Matsuda Y."/>
            <person name="Lyhne E.K."/>
            <person name="Kogle M.E."/>
            <person name="Clum A."/>
            <person name="Lipzen A."/>
            <person name="Salamov A."/>
            <person name="Ngan C.Y."/>
            <person name="Daum C."/>
            <person name="Chiniquy J."/>
            <person name="Barry K."/>
            <person name="LaButti K."/>
            <person name="Haridas S."/>
            <person name="Simmons B.A."/>
            <person name="Magnuson J.K."/>
            <person name="Mortensen U.H."/>
            <person name="Larsen T.O."/>
            <person name="Grigoriev I.V."/>
            <person name="Baker S.E."/>
            <person name="Andersen M.R."/>
            <person name="Nordberg H.P."/>
            <person name="Cantor M.N."/>
            <person name="Hua S.X."/>
        </authorList>
    </citation>
    <scope>NUCLEOTIDE SEQUENCE [LARGE SCALE GENOMIC DNA]</scope>
    <source>
        <strain evidence="21">IBT 19404</strain>
    </source>
</reference>
<dbReference type="PANTHER" id="PTHR15239">
    <property type="entry name" value="NUCLEAR EXPORT MEDIATOR FACTOR NEMF"/>
    <property type="match status" value="1"/>
</dbReference>
<dbReference type="EMBL" id="KZ559508">
    <property type="protein sequence ID" value="PLN84912.1"/>
    <property type="molecule type" value="Genomic_DNA"/>
</dbReference>
<comment type="catalytic activity">
    <reaction evidence="14">
        <text>L-threonine + hydrogencarbonate + ATP = L-threonylcarbamoyladenylate + diphosphate + H2O</text>
        <dbReference type="Rhea" id="RHEA:36407"/>
        <dbReference type="ChEBI" id="CHEBI:15377"/>
        <dbReference type="ChEBI" id="CHEBI:17544"/>
        <dbReference type="ChEBI" id="CHEBI:30616"/>
        <dbReference type="ChEBI" id="CHEBI:33019"/>
        <dbReference type="ChEBI" id="CHEBI:57926"/>
        <dbReference type="ChEBI" id="CHEBI:73682"/>
        <dbReference type="EC" id="2.7.7.87"/>
    </reaction>
</comment>
<evidence type="ECO:0000256" key="4">
    <source>
        <dbReference type="ARBA" id="ARBA00012584"/>
    </source>
</evidence>
<dbReference type="InterPro" id="IPR005145">
    <property type="entry name" value="Sua5_C"/>
</dbReference>
<dbReference type="Pfam" id="PF05670">
    <property type="entry name" value="NFACT-R_1"/>
    <property type="match status" value="1"/>
</dbReference>
<evidence type="ECO:0000256" key="2">
    <source>
        <dbReference type="ARBA" id="ARBA00007663"/>
    </source>
</evidence>
<evidence type="ECO:0000256" key="8">
    <source>
        <dbReference type="ARBA" id="ARBA00022694"/>
    </source>
</evidence>
<keyword evidence="12 17" id="KW-0175">Coiled coil</keyword>
<dbReference type="PANTHER" id="PTHR15239:SF6">
    <property type="entry name" value="RIBOSOME QUALITY CONTROL COMPLEX SUBUNIT NEMF"/>
    <property type="match status" value="1"/>
</dbReference>
<keyword evidence="21" id="KW-1185">Reference proteome</keyword>
<evidence type="ECO:0000256" key="6">
    <source>
        <dbReference type="ARBA" id="ARBA00022490"/>
    </source>
</evidence>
<evidence type="ECO:0000256" key="15">
    <source>
        <dbReference type="ARBA" id="ARBA00056339"/>
    </source>
</evidence>
<feature type="region of interest" description="Disordered" evidence="18">
    <location>
        <begin position="504"/>
        <end position="524"/>
    </location>
</feature>
<dbReference type="GO" id="GO:0061710">
    <property type="term" value="F:L-threonylcarbamoyladenylate synthase"/>
    <property type="evidence" value="ECO:0007669"/>
    <property type="project" value="UniProtKB-EC"/>
</dbReference>
<feature type="compositionally biased region" description="Basic and acidic residues" evidence="18">
    <location>
        <begin position="811"/>
        <end position="831"/>
    </location>
</feature>
<dbReference type="GO" id="GO:0043023">
    <property type="term" value="F:ribosomal large subunit binding"/>
    <property type="evidence" value="ECO:0007669"/>
    <property type="project" value="TreeGrafter"/>
</dbReference>
<feature type="compositionally biased region" description="Acidic residues" evidence="18">
    <location>
        <begin position="776"/>
        <end position="803"/>
    </location>
</feature>